<reference evidence="2" key="1">
    <citation type="submission" date="2016-11" db="EMBL/GenBank/DDBJ databases">
        <authorList>
            <person name="Varghese N."/>
            <person name="Submissions S."/>
        </authorList>
    </citation>
    <scope>NUCLEOTIDE SEQUENCE [LARGE SCALE GENOMIC DNA]</scope>
    <source>
        <strain evidence="2">DSM 17539</strain>
    </source>
</reference>
<gene>
    <name evidence="1" type="ORF">SAMN03080594_10238</name>
</gene>
<organism evidence="1 2">
    <name type="scientific">Arenibacter palladensis</name>
    <dbReference type="NCBI Taxonomy" id="237373"/>
    <lineage>
        <taxon>Bacteria</taxon>
        <taxon>Pseudomonadati</taxon>
        <taxon>Bacteroidota</taxon>
        <taxon>Flavobacteriia</taxon>
        <taxon>Flavobacteriales</taxon>
        <taxon>Flavobacteriaceae</taxon>
        <taxon>Arenibacter</taxon>
    </lineage>
</organism>
<name>A0A1M4XE51_9FLAO</name>
<evidence type="ECO:0000313" key="1">
    <source>
        <dbReference type="EMBL" id="SHE91610.1"/>
    </source>
</evidence>
<sequence length="40" mass="4700">MLGKPPCSLGVWEIVKKTLLYQQTFQVINKIADFPLFYLR</sequence>
<evidence type="ECO:0000313" key="2">
    <source>
        <dbReference type="Proteomes" id="UP000184406"/>
    </source>
</evidence>
<proteinExistence type="predicted"/>
<keyword evidence="2" id="KW-1185">Reference proteome</keyword>
<protein>
    <submittedName>
        <fullName evidence="1">Uncharacterized protein</fullName>
    </submittedName>
</protein>
<dbReference type="Proteomes" id="UP000184406">
    <property type="component" value="Unassembled WGS sequence"/>
</dbReference>
<dbReference type="AlphaFoldDB" id="A0A1M4XE51"/>
<dbReference type="EMBL" id="FQUX01000002">
    <property type="protein sequence ID" value="SHE91610.1"/>
    <property type="molecule type" value="Genomic_DNA"/>
</dbReference>
<accession>A0A1M4XE51</accession>